<dbReference type="Proteomes" id="UP000000600">
    <property type="component" value="Unassembled WGS sequence"/>
</dbReference>
<dbReference type="HOGENOM" id="CLU_433799_0_0_1"/>
<dbReference type="OrthoDB" id="297094at2759"/>
<dbReference type="KEGG" id="ptm:GSPATT00036988001"/>
<dbReference type="InterPro" id="IPR013083">
    <property type="entry name" value="Znf_RING/FYVE/PHD"/>
</dbReference>
<evidence type="ECO:0000313" key="2">
    <source>
        <dbReference type="Proteomes" id="UP000000600"/>
    </source>
</evidence>
<reference evidence="1 2" key="1">
    <citation type="journal article" date="2006" name="Nature">
        <title>Global trends of whole-genome duplications revealed by the ciliate Paramecium tetraurelia.</title>
        <authorList>
            <consortium name="Genoscope"/>
            <person name="Aury J.-M."/>
            <person name="Jaillon O."/>
            <person name="Duret L."/>
            <person name="Noel B."/>
            <person name="Jubin C."/>
            <person name="Porcel B.M."/>
            <person name="Segurens B."/>
            <person name="Daubin V."/>
            <person name="Anthouard V."/>
            <person name="Aiach N."/>
            <person name="Arnaiz O."/>
            <person name="Billaut A."/>
            <person name="Beisson J."/>
            <person name="Blanc I."/>
            <person name="Bouhouche K."/>
            <person name="Camara F."/>
            <person name="Duharcourt S."/>
            <person name="Guigo R."/>
            <person name="Gogendeau D."/>
            <person name="Katinka M."/>
            <person name="Keller A.-M."/>
            <person name="Kissmehl R."/>
            <person name="Klotz C."/>
            <person name="Koll F."/>
            <person name="Le Moue A."/>
            <person name="Lepere C."/>
            <person name="Malinsky S."/>
            <person name="Nowacki M."/>
            <person name="Nowak J.K."/>
            <person name="Plattner H."/>
            <person name="Poulain J."/>
            <person name="Ruiz F."/>
            <person name="Serrano V."/>
            <person name="Zagulski M."/>
            <person name="Dessen P."/>
            <person name="Betermier M."/>
            <person name="Weissenbach J."/>
            <person name="Scarpelli C."/>
            <person name="Schachter V."/>
            <person name="Sperling L."/>
            <person name="Meyer E."/>
            <person name="Cohen J."/>
            <person name="Wincker P."/>
        </authorList>
    </citation>
    <scope>NUCLEOTIDE SEQUENCE [LARGE SCALE GENOMIC DNA]</scope>
    <source>
        <strain evidence="1 2">Stock d4-2</strain>
    </source>
</reference>
<gene>
    <name evidence="1" type="ORF">GSPATT00036988001</name>
</gene>
<name>A0CBN8_PARTE</name>
<dbReference type="GeneID" id="5021387"/>
<organism evidence="1 2">
    <name type="scientific">Paramecium tetraurelia</name>
    <dbReference type="NCBI Taxonomy" id="5888"/>
    <lineage>
        <taxon>Eukaryota</taxon>
        <taxon>Sar</taxon>
        <taxon>Alveolata</taxon>
        <taxon>Ciliophora</taxon>
        <taxon>Intramacronucleata</taxon>
        <taxon>Oligohymenophorea</taxon>
        <taxon>Peniculida</taxon>
        <taxon>Parameciidae</taxon>
        <taxon>Paramecium</taxon>
    </lineage>
</organism>
<dbReference type="Gene3D" id="3.30.40.10">
    <property type="entry name" value="Zinc/RING finger domain, C3HC4 (zinc finger)"/>
    <property type="match status" value="1"/>
</dbReference>
<accession>A0CBN8</accession>
<keyword evidence="2" id="KW-1185">Reference proteome</keyword>
<sequence>MSEEYKMLLKSQNTSQSFQRLLQDKLGNQEVLLTTICQFSKLPVTIPIRHNPTGYIHCVFELECWLEHYSLMYKKVEPSGFACPGCRKFANFKEYGVDYTFYHVLQALELFKIRNPDIQINASQLIYKHSNKSYYVEEKITKKRFQFAGSNPVLGVTKRQQGLNLELTSPENALIADEISQTLVKLQSLIYSRIQKTLKLPNKSQLTFKDLQSQVALRKFDLKQVLTKSMKLISLGKQSLQKDYVFAFKKITTNNQVQSILIVYLVQYGIWYEFSLKFKGQPYVQLEQALYIKGEGSLTHNHIYVIGGRKAERDFLPKIYDLEWIRSKNNGIAQIAKGSNIKFIIIRLLFVFYGQKQIQHFDNAIRHELLNCQYVFRNNRWEELKLKLVERFDGSFFTISHFAFDKLIVFFGGVSREPDSFGNHRGPQQHLGQIFACKEEKFVGEQKQDFQVKFLDDDPYHRSVLANPVFSCPYYGTNQLLLSGESMKFKNTDQRQVYTFDWGNATLKMNDLFSLDPPEHVLTPYKRKTIGNDIFSPVQDSEGALAYGNFFIIQHYEAEQGYYDKNPKIITQLLKVNLTNGSFVAIPYLDSKISKEIADQIYEKLEDKKNQEI</sequence>
<dbReference type="RefSeq" id="XP_001435602.1">
    <property type="nucleotide sequence ID" value="XM_001435565.1"/>
</dbReference>
<proteinExistence type="predicted"/>
<dbReference type="OMA" id="ITKKRFQ"/>
<protein>
    <submittedName>
        <fullName evidence="1">Uncharacterized protein</fullName>
    </submittedName>
</protein>
<dbReference type="AlphaFoldDB" id="A0CBN8"/>
<dbReference type="EMBL" id="CT868058">
    <property type="protein sequence ID" value="CAK68205.1"/>
    <property type="molecule type" value="Genomic_DNA"/>
</dbReference>
<dbReference type="InParanoid" id="A0CBN8"/>
<evidence type="ECO:0000313" key="1">
    <source>
        <dbReference type="EMBL" id="CAK68205.1"/>
    </source>
</evidence>